<accession>A0A834IQ75</accession>
<evidence type="ECO:0000256" key="2">
    <source>
        <dbReference type="ARBA" id="ARBA00023125"/>
    </source>
</evidence>
<dbReference type="Gene3D" id="1.10.10.60">
    <property type="entry name" value="Homeodomain-like"/>
    <property type="match status" value="1"/>
</dbReference>
<dbReference type="InterPro" id="IPR001356">
    <property type="entry name" value="HD"/>
</dbReference>
<comment type="caution">
    <text evidence="8">The sequence shown here is derived from an EMBL/GenBank/DDBJ whole genome shotgun (WGS) entry which is preliminary data.</text>
</comment>
<dbReference type="PROSITE" id="PS50071">
    <property type="entry name" value="HOMEOBOX_2"/>
    <property type="match status" value="1"/>
</dbReference>
<keyword evidence="3 5" id="KW-0371">Homeobox</keyword>
<proteinExistence type="predicted"/>
<feature type="DNA-binding region" description="Homeobox" evidence="5">
    <location>
        <begin position="22"/>
        <end position="81"/>
    </location>
</feature>
<keyword evidence="4 5" id="KW-0539">Nucleus</keyword>
<sequence length="132" mass="15446">MLDNDVERKSTEEATVPIRETKEIPRTRFTSCQREQLENEFILDRYVSKTKIEDIAERLGVTETQVKTWFQNRRARFRKEQKQKQLITSHANAAYNGPMNSYTPVYSQPCLNQHTVVPNCGQNVNYLANHLT</sequence>
<dbReference type="GO" id="GO:0005634">
    <property type="term" value="C:nucleus"/>
    <property type="evidence" value="ECO:0007669"/>
    <property type="project" value="UniProtKB-SubCell"/>
</dbReference>
<dbReference type="AlphaFoldDB" id="A0A834IQ75"/>
<name>A0A834IQ75_RHYFE</name>
<evidence type="ECO:0000256" key="1">
    <source>
        <dbReference type="ARBA" id="ARBA00004123"/>
    </source>
</evidence>
<comment type="subcellular location">
    <subcellularLocation>
        <location evidence="1 5 6">Nucleus</location>
    </subcellularLocation>
</comment>
<keyword evidence="2 5" id="KW-0238">DNA-binding</keyword>
<dbReference type="Proteomes" id="UP000625711">
    <property type="component" value="Unassembled WGS sequence"/>
</dbReference>
<dbReference type="EMBL" id="JAACXV010000150">
    <property type="protein sequence ID" value="KAF7282937.1"/>
    <property type="molecule type" value="Genomic_DNA"/>
</dbReference>
<evidence type="ECO:0000313" key="8">
    <source>
        <dbReference type="EMBL" id="KAF7282937.1"/>
    </source>
</evidence>
<dbReference type="OrthoDB" id="1867783at2759"/>
<evidence type="ECO:0000313" key="9">
    <source>
        <dbReference type="Proteomes" id="UP000625711"/>
    </source>
</evidence>
<dbReference type="PROSITE" id="PS00027">
    <property type="entry name" value="HOMEOBOX_1"/>
    <property type="match status" value="1"/>
</dbReference>
<dbReference type="GO" id="GO:0000981">
    <property type="term" value="F:DNA-binding transcription factor activity, RNA polymerase II-specific"/>
    <property type="evidence" value="ECO:0007669"/>
    <property type="project" value="InterPro"/>
</dbReference>
<dbReference type="SMART" id="SM00389">
    <property type="entry name" value="HOX"/>
    <property type="match status" value="1"/>
</dbReference>
<dbReference type="PANTHER" id="PTHR24333:SF5">
    <property type="entry name" value="VENT HOMEOBOX"/>
    <property type="match status" value="1"/>
</dbReference>
<dbReference type="Pfam" id="PF00046">
    <property type="entry name" value="Homeodomain"/>
    <property type="match status" value="1"/>
</dbReference>
<dbReference type="InterPro" id="IPR009057">
    <property type="entry name" value="Homeodomain-like_sf"/>
</dbReference>
<evidence type="ECO:0000256" key="4">
    <source>
        <dbReference type="ARBA" id="ARBA00023242"/>
    </source>
</evidence>
<evidence type="ECO:0000256" key="5">
    <source>
        <dbReference type="PROSITE-ProRule" id="PRU00108"/>
    </source>
</evidence>
<feature type="domain" description="Homeobox" evidence="7">
    <location>
        <begin position="20"/>
        <end position="80"/>
    </location>
</feature>
<evidence type="ECO:0000259" key="7">
    <source>
        <dbReference type="PROSITE" id="PS50071"/>
    </source>
</evidence>
<dbReference type="InterPro" id="IPR000047">
    <property type="entry name" value="HTH_motif"/>
</dbReference>
<dbReference type="GO" id="GO:0003677">
    <property type="term" value="F:DNA binding"/>
    <property type="evidence" value="ECO:0007669"/>
    <property type="project" value="UniProtKB-UniRule"/>
</dbReference>
<dbReference type="PANTHER" id="PTHR24333">
    <property type="entry name" value="HOMEO BOX HB9 LIKE A-RELATED"/>
    <property type="match status" value="1"/>
</dbReference>
<keyword evidence="9" id="KW-1185">Reference proteome</keyword>
<evidence type="ECO:0000256" key="3">
    <source>
        <dbReference type="ARBA" id="ARBA00023155"/>
    </source>
</evidence>
<reference evidence="8" key="1">
    <citation type="submission" date="2020-08" db="EMBL/GenBank/DDBJ databases">
        <title>Genome sequencing and assembly of the red palm weevil Rhynchophorus ferrugineus.</title>
        <authorList>
            <person name="Dias G.B."/>
            <person name="Bergman C.M."/>
            <person name="Manee M."/>
        </authorList>
    </citation>
    <scope>NUCLEOTIDE SEQUENCE</scope>
    <source>
        <strain evidence="8">AA-2017</strain>
        <tissue evidence="8">Whole larva</tissue>
    </source>
</reference>
<dbReference type="CDD" id="cd00086">
    <property type="entry name" value="homeodomain"/>
    <property type="match status" value="1"/>
</dbReference>
<organism evidence="8 9">
    <name type="scientific">Rhynchophorus ferrugineus</name>
    <name type="common">Red palm weevil</name>
    <name type="synonym">Curculio ferrugineus</name>
    <dbReference type="NCBI Taxonomy" id="354439"/>
    <lineage>
        <taxon>Eukaryota</taxon>
        <taxon>Metazoa</taxon>
        <taxon>Ecdysozoa</taxon>
        <taxon>Arthropoda</taxon>
        <taxon>Hexapoda</taxon>
        <taxon>Insecta</taxon>
        <taxon>Pterygota</taxon>
        <taxon>Neoptera</taxon>
        <taxon>Endopterygota</taxon>
        <taxon>Coleoptera</taxon>
        <taxon>Polyphaga</taxon>
        <taxon>Cucujiformia</taxon>
        <taxon>Curculionidae</taxon>
        <taxon>Dryophthorinae</taxon>
        <taxon>Rhynchophorus</taxon>
    </lineage>
</organism>
<dbReference type="SUPFAM" id="SSF46689">
    <property type="entry name" value="Homeodomain-like"/>
    <property type="match status" value="1"/>
</dbReference>
<dbReference type="InterPro" id="IPR050848">
    <property type="entry name" value="Homeobox_TF"/>
</dbReference>
<protein>
    <recommendedName>
        <fullName evidence="7">Homeobox domain-containing protein</fullName>
    </recommendedName>
</protein>
<evidence type="ECO:0000256" key="6">
    <source>
        <dbReference type="RuleBase" id="RU000682"/>
    </source>
</evidence>
<dbReference type="PRINTS" id="PR00031">
    <property type="entry name" value="HTHREPRESSR"/>
</dbReference>
<gene>
    <name evidence="8" type="ORF">GWI33_001794</name>
</gene>
<dbReference type="InterPro" id="IPR017970">
    <property type="entry name" value="Homeobox_CS"/>
</dbReference>